<evidence type="ECO:0000256" key="7">
    <source>
        <dbReference type="ARBA" id="ARBA00023065"/>
    </source>
</evidence>
<comment type="function">
    <text evidence="10">Na(+)/H(+) antiporter that extrudes sodium in exchange for external protons.</text>
</comment>
<sequence length="525" mass="56551">MLGLELIVVLGVALLLCGALARRYPVAPAILLLVAGIVIGFVPRFREAQLPPEVVLLVFLPALLYWESLTTSLREIRSNLRVVVLTSTALVVATAGAVAWVAHARGLPWGPAWVLGAAVAPTDATAVGVLARALPRRTVTVLKAESLVNDGTALVIFAVAVGVTVGQETLAPLHLTWLVVLSYAGGILAGLVVGWVSSTVRKRISDPTLENIAVLVTPFAAFLLAELIGASGVLAVVTCGLWMSQSAPRITSAAARQQMVGFWSLATTVLSSALFVLVGLQAQSAVRNLRSESYQGAVVDILLVGAVVIGTRWVWTYTTPYVIRFFDRRPSQRARRVGARGRMVTANAGFRGAVSLAVALAIPQRLDSGAPFPGRDLIIVITCGVIVLTLLQALWLPLIVRAARLPRDTSVDEERKLAETTTADAAYDAIDEVAADLGSDQHVIDRVRHEMDKRRRLLSAADEGNDALVQHHDQYTALRLALLARERETLIQLRDERQIDDIVLRQVQARLDLDEVRLSRSAPAE</sequence>
<comment type="caution">
    <text evidence="10">Lacks conserved residue(s) required for the propagation of feature annotation.</text>
</comment>
<evidence type="ECO:0000256" key="3">
    <source>
        <dbReference type="ARBA" id="ARBA00022475"/>
    </source>
</evidence>
<organism evidence="12 13">
    <name type="scientific">Branchiibius hedensis</name>
    <dbReference type="NCBI Taxonomy" id="672460"/>
    <lineage>
        <taxon>Bacteria</taxon>
        <taxon>Bacillati</taxon>
        <taxon>Actinomycetota</taxon>
        <taxon>Actinomycetes</taxon>
        <taxon>Micrococcales</taxon>
        <taxon>Dermacoccaceae</taxon>
        <taxon>Branchiibius</taxon>
    </lineage>
</organism>
<reference evidence="13" key="1">
    <citation type="submission" date="2016-10" db="EMBL/GenBank/DDBJ databases">
        <authorList>
            <person name="Varghese N."/>
            <person name="Submissions S."/>
        </authorList>
    </citation>
    <scope>NUCLEOTIDE SEQUENCE [LARGE SCALE GENOMIC DNA]</scope>
    <source>
        <strain evidence="13">DSM 22951</strain>
    </source>
</reference>
<keyword evidence="7 10" id="KW-0406">Ion transport</keyword>
<dbReference type="GO" id="GO:0015385">
    <property type="term" value="F:sodium:proton antiporter activity"/>
    <property type="evidence" value="ECO:0007669"/>
    <property type="project" value="InterPro"/>
</dbReference>
<comment type="similarity">
    <text evidence="10">Belongs to the monovalent cation:proton antiporter 1 (CPA1) transporter (TC 2.A.36) family.</text>
</comment>
<evidence type="ECO:0000256" key="1">
    <source>
        <dbReference type="ARBA" id="ARBA00004651"/>
    </source>
</evidence>
<evidence type="ECO:0000256" key="2">
    <source>
        <dbReference type="ARBA" id="ARBA00022448"/>
    </source>
</evidence>
<dbReference type="GO" id="GO:0005886">
    <property type="term" value="C:plasma membrane"/>
    <property type="evidence" value="ECO:0007669"/>
    <property type="project" value="UniProtKB-SubCell"/>
</dbReference>
<keyword evidence="5 10" id="KW-1133">Transmembrane helix</keyword>
<dbReference type="InterPro" id="IPR038770">
    <property type="entry name" value="Na+/solute_symporter_sf"/>
</dbReference>
<evidence type="ECO:0000256" key="9">
    <source>
        <dbReference type="ARBA" id="ARBA00023201"/>
    </source>
</evidence>
<evidence type="ECO:0000256" key="6">
    <source>
        <dbReference type="ARBA" id="ARBA00023053"/>
    </source>
</evidence>
<dbReference type="NCBIfam" id="TIGR00831">
    <property type="entry name" value="a_cpa1"/>
    <property type="match status" value="1"/>
</dbReference>
<dbReference type="GO" id="GO:0051453">
    <property type="term" value="P:regulation of intracellular pH"/>
    <property type="evidence" value="ECO:0007669"/>
    <property type="project" value="TreeGrafter"/>
</dbReference>
<dbReference type="Gene3D" id="1.20.1530.20">
    <property type="match status" value="1"/>
</dbReference>
<evidence type="ECO:0000256" key="10">
    <source>
        <dbReference type="RuleBase" id="RU366002"/>
    </source>
</evidence>
<accession>A0A2Y8ZPW6</accession>
<keyword evidence="4 10" id="KW-0812">Transmembrane</keyword>
<feature type="transmembrane region" description="Helical" evidence="10">
    <location>
        <begin position="50"/>
        <end position="68"/>
    </location>
</feature>
<feature type="transmembrane region" description="Helical" evidence="10">
    <location>
        <begin position="377"/>
        <end position="400"/>
    </location>
</feature>
<dbReference type="InterPro" id="IPR018422">
    <property type="entry name" value="Cation/H_exchanger_CPA1"/>
</dbReference>
<dbReference type="AlphaFoldDB" id="A0A2Y8ZPW6"/>
<comment type="subcellular location">
    <subcellularLocation>
        <location evidence="1 10">Cell membrane</location>
        <topology evidence="1 10">Multi-pass membrane protein</topology>
    </subcellularLocation>
</comment>
<dbReference type="RefSeq" id="WP_172461488.1">
    <property type="nucleotide sequence ID" value="NZ_QGDN01000001.1"/>
</dbReference>
<feature type="transmembrane region" description="Helical" evidence="10">
    <location>
        <begin position="147"/>
        <end position="165"/>
    </location>
</feature>
<name>A0A2Y8ZPW6_9MICO</name>
<dbReference type="InterPro" id="IPR004705">
    <property type="entry name" value="Cation/H_exchanger_CPA1_bac"/>
</dbReference>
<keyword evidence="10" id="KW-0050">Antiport</keyword>
<keyword evidence="13" id="KW-1185">Reference proteome</keyword>
<evidence type="ECO:0000259" key="11">
    <source>
        <dbReference type="Pfam" id="PF00999"/>
    </source>
</evidence>
<keyword evidence="8 10" id="KW-0472">Membrane</keyword>
<evidence type="ECO:0000256" key="4">
    <source>
        <dbReference type="ARBA" id="ARBA00022692"/>
    </source>
</evidence>
<gene>
    <name evidence="12" type="ORF">SAMN04489750_1719</name>
</gene>
<keyword evidence="6 10" id="KW-0915">Sodium</keyword>
<dbReference type="Pfam" id="PF00999">
    <property type="entry name" value="Na_H_Exchanger"/>
    <property type="match status" value="1"/>
</dbReference>
<dbReference type="GO" id="GO:0098719">
    <property type="term" value="P:sodium ion import across plasma membrane"/>
    <property type="evidence" value="ECO:0007669"/>
    <property type="project" value="TreeGrafter"/>
</dbReference>
<feature type="transmembrane region" description="Helical" evidence="10">
    <location>
        <begin position="177"/>
        <end position="200"/>
    </location>
</feature>
<dbReference type="InterPro" id="IPR006153">
    <property type="entry name" value="Cation/H_exchanger_TM"/>
</dbReference>
<evidence type="ECO:0000256" key="8">
    <source>
        <dbReference type="ARBA" id="ARBA00023136"/>
    </source>
</evidence>
<dbReference type="PANTHER" id="PTHR10110:SF86">
    <property type="entry name" value="SODIUM_HYDROGEN EXCHANGER 7"/>
    <property type="match status" value="1"/>
</dbReference>
<dbReference type="PANTHER" id="PTHR10110">
    <property type="entry name" value="SODIUM/HYDROGEN EXCHANGER"/>
    <property type="match status" value="1"/>
</dbReference>
<evidence type="ECO:0000313" key="13">
    <source>
        <dbReference type="Proteomes" id="UP000250028"/>
    </source>
</evidence>
<keyword evidence="9 10" id="KW-0739">Sodium transport</keyword>
<proteinExistence type="inferred from homology"/>
<dbReference type="Proteomes" id="UP000250028">
    <property type="component" value="Unassembled WGS sequence"/>
</dbReference>
<keyword evidence="2 10" id="KW-0813">Transport</keyword>
<feature type="transmembrane region" description="Helical" evidence="10">
    <location>
        <begin position="80"/>
        <end position="101"/>
    </location>
</feature>
<evidence type="ECO:0000313" key="12">
    <source>
        <dbReference type="EMBL" id="SSA34401.1"/>
    </source>
</evidence>
<dbReference type="EMBL" id="UESZ01000001">
    <property type="protein sequence ID" value="SSA34401.1"/>
    <property type="molecule type" value="Genomic_DNA"/>
</dbReference>
<evidence type="ECO:0000256" key="5">
    <source>
        <dbReference type="ARBA" id="ARBA00022989"/>
    </source>
</evidence>
<feature type="transmembrane region" description="Helical" evidence="10">
    <location>
        <begin position="263"/>
        <end position="282"/>
    </location>
</feature>
<dbReference type="GO" id="GO:0015386">
    <property type="term" value="F:potassium:proton antiporter activity"/>
    <property type="evidence" value="ECO:0007669"/>
    <property type="project" value="TreeGrafter"/>
</dbReference>
<feature type="transmembrane region" description="Helical" evidence="10">
    <location>
        <begin position="294"/>
        <end position="315"/>
    </location>
</feature>
<feature type="transmembrane region" description="Helical" evidence="10">
    <location>
        <begin position="113"/>
        <end position="135"/>
    </location>
</feature>
<protein>
    <submittedName>
        <fullName evidence="12">Sodium/proton antiporter, CPA1 family</fullName>
    </submittedName>
</protein>
<feature type="domain" description="Cation/H+ exchanger transmembrane" evidence="11">
    <location>
        <begin position="12"/>
        <end position="401"/>
    </location>
</feature>
<keyword evidence="3 10" id="KW-1003">Cell membrane</keyword>